<evidence type="ECO:0000256" key="1">
    <source>
        <dbReference type="SAM" id="Coils"/>
    </source>
</evidence>
<organism evidence="2 3">
    <name type="scientific">Pseudomonas emilianonis</name>
    <dbReference type="NCBI Taxonomy" id="2915812"/>
    <lineage>
        <taxon>Bacteria</taxon>
        <taxon>Pseudomonadati</taxon>
        <taxon>Pseudomonadota</taxon>
        <taxon>Gammaproteobacteria</taxon>
        <taxon>Pseudomonadales</taxon>
        <taxon>Pseudomonadaceae</taxon>
        <taxon>Pseudomonas</taxon>
    </lineage>
</organism>
<name>A0ABT0EBK3_9PSED</name>
<protein>
    <submittedName>
        <fullName evidence="2">DUF6026 family protein</fullName>
    </submittedName>
</protein>
<dbReference type="EMBL" id="JAKNRV010000004">
    <property type="protein sequence ID" value="MCK1783014.1"/>
    <property type="molecule type" value="Genomic_DNA"/>
</dbReference>
<keyword evidence="1" id="KW-0175">Coiled coil</keyword>
<evidence type="ECO:0000313" key="2">
    <source>
        <dbReference type="EMBL" id="MCK1783014.1"/>
    </source>
</evidence>
<evidence type="ECO:0000313" key="3">
    <source>
        <dbReference type="Proteomes" id="UP001317085"/>
    </source>
</evidence>
<sequence>MTRPPQTLYVSIRRDELRQLKAERDQLQQEVLRLRSHLQGQLDQPSSPQPALC</sequence>
<gene>
    <name evidence="2" type="ORF">L9Z73_01135</name>
</gene>
<keyword evidence="3" id="KW-1185">Reference proteome</keyword>
<dbReference type="InterPro" id="IPR046068">
    <property type="entry name" value="DUF6026"/>
</dbReference>
<feature type="coiled-coil region" evidence="1">
    <location>
        <begin position="10"/>
        <end position="44"/>
    </location>
</feature>
<dbReference type="Pfam" id="PF19491">
    <property type="entry name" value="DUF6026"/>
    <property type="match status" value="1"/>
</dbReference>
<proteinExistence type="predicted"/>
<reference evidence="2 3" key="1">
    <citation type="submission" date="2022-02" db="EMBL/GenBank/DDBJ databases">
        <title>Comparative genomics of the first Antarctic Pseudomonas spp. capable of biotransforming 2,4,6-Trinitrotoluene.</title>
        <authorList>
            <person name="Cabrera M.A."/>
            <person name="Marquez S.L."/>
            <person name="Perez-Donoso J.M."/>
        </authorList>
    </citation>
    <scope>NUCLEOTIDE SEQUENCE [LARGE SCALE GENOMIC DNA]</scope>
    <source>
        <strain evidence="2 3">TNT11</strain>
    </source>
</reference>
<accession>A0ABT0EBK3</accession>
<dbReference type="Proteomes" id="UP001317085">
    <property type="component" value="Unassembled WGS sequence"/>
</dbReference>
<comment type="caution">
    <text evidence="2">The sequence shown here is derived from an EMBL/GenBank/DDBJ whole genome shotgun (WGS) entry which is preliminary data.</text>
</comment>